<dbReference type="SUPFAM" id="SSF56672">
    <property type="entry name" value="DNA/RNA polymerases"/>
    <property type="match status" value="1"/>
</dbReference>
<reference evidence="3 4" key="1">
    <citation type="submission" date="2015-04" db="EMBL/GenBank/DDBJ databases">
        <title>Lasius niger genome sequencing.</title>
        <authorList>
            <person name="Konorov E.A."/>
            <person name="Nikitin M.A."/>
            <person name="Kirill M.V."/>
            <person name="Chang P."/>
        </authorList>
    </citation>
    <scope>NUCLEOTIDE SEQUENCE [LARGE SCALE GENOMIC DNA]</scope>
    <source>
        <tissue evidence="3">Whole</tissue>
    </source>
</reference>
<feature type="region of interest" description="Disordered" evidence="1">
    <location>
        <begin position="1"/>
        <end position="67"/>
    </location>
</feature>
<keyword evidence="4" id="KW-1185">Reference proteome</keyword>
<dbReference type="Proteomes" id="UP000036403">
    <property type="component" value="Unassembled WGS sequence"/>
</dbReference>
<dbReference type="CDD" id="cd01650">
    <property type="entry name" value="RT_nLTR_like"/>
    <property type="match status" value="1"/>
</dbReference>
<feature type="compositionally biased region" description="Low complexity" evidence="1">
    <location>
        <begin position="43"/>
        <end position="55"/>
    </location>
</feature>
<dbReference type="PROSITE" id="PS50878">
    <property type="entry name" value="RT_POL"/>
    <property type="match status" value="1"/>
</dbReference>
<proteinExistence type="predicted"/>
<dbReference type="GO" id="GO:0003964">
    <property type="term" value="F:RNA-directed DNA polymerase activity"/>
    <property type="evidence" value="ECO:0007669"/>
    <property type="project" value="UniProtKB-KW"/>
</dbReference>
<evidence type="ECO:0000259" key="2">
    <source>
        <dbReference type="PROSITE" id="PS50878"/>
    </source>
</evidence>
<evidence type="ECO:0000313" key="4">
    <source>
        <dbReference type="Proteomes" id="UP000036403"/>
    </source>
</evidence>
<accession>A0A0J7N6L9</accession>
<dbReference type="InterPro" id="IPR043502">
    <property type="entry name" value="DNA/RNA_pol_sf"/>
</dbReference>
<dbReference type="InterPro" id="IPR000477">
    <property type="entry name" value="RT_dom"/>
</dbReference>
<name>A0A0J7N6L9_LASNI</name>
<feature type="domain" description="Reverse transcriptase" evidence="2">
    <location>
        <begin position="373"/>
        <end position="650"/>
    </location>
</feature>
<dbReference type="OrthoDB" id="8195432at2759"/>
<protein>
    <submittedName>
        <fullName evidence="3">Reverse transcriptase</fullName>
    </submittedName>
</protein>
<keyword evidence="3" id="KW-0548">Nucleotidyltransferase</keyword>
<dbReference type="STRING" id="67767.A0A0J7N6L9"/>
<dbReference type="EMBL" id="LBMM01009160">
    <property type="protein sequence ID" value="KMQ88340.1"/>
    <property type="molecule type" value="Genomic_DNA"/>
</dbReference>
<dbReference type="InterPro" id="IPR013087">
    <property type="entry name" value="Znf_C2H2_type"/>
</dbReference>
<evidence type="ECO:0000256" key="1">
    <source>
        <dbReference type="SAM" id="MobiDB-lite"/>
    </source>
</evidence>
<gene>
    <name evidence="3" type="ORF">RF55_12193</name>
</gene>
<dbReference type="PANTHER" id="PTHR19446">
    <property type="entry name" value="REVERSE TRANSCRIPTASES"/>
    <property type="match status" value="1"/>
</dbReference>
<evidence type="ECO:0000313" key="3">
    <source>
        <dbReference type="EMBL" id="KMQ88340.1"/>
    </source>
</evidence>
<organism evidence="3 4">
    <name type="scientific">Lasius niger</name>
    <name type="common">Black garden ant</name>
    <dbReference type="NCBI Taxonomy" id="67767"/>
    <lineage>
        <taxon>Eukaryota</taxon>
        <taxon>Metazoa</taxon>
        <taxon>Ecdysozoa</taxon>
        <taxon>Arthropoda</taxon>
        <taxon>Hexapoda</taxon>
        <taxon>Insecta</taxon>
        <taxon>Pterygota</taxon>
        <taxon>Neoptera</taxon>
        <taxon>Endopterygota</taxon>
        <taxon>Hymenoptera</taxon>
        <taxon>Apocrita</taxon>
        <taxon>Aculeata</taxon>
        <taxon>Formicoidea</taxon>
        <taxon>Formicidae</taxon>
        <taxon>Formicinae</taxon>
        <taxon>Lasius</taxon>
        <taxon>Lasius</taxon>
    </lineage>
</organism>
<sequence length="1045" mass="117374">MGGSPPASFRRRPGKEGIPAPPGPWGCQPLGLVLVGPKNRNQASDNSGGPSGPSAPANPPSQVDDADFRCEFPGCNRTFPTNRGRGVHHQRAHKDWFDARLQPAVDKVRWTAEETAMLARKEAELTVESNPRFINQELLQYFPQRTLEAIKGKRRNQEYRELVEEFVEEFRNPDVITIEDDEEDEEDQRDIFLDYLESLTRPQGREFQATRLHNIAMEARTSGKDATLQKIALYLREVFPAPPPRRERRRKKTPNPAPMRKREARRCEYGAAQSLWKRDRRHCITNILNEMGPVNQPPRETMEPYWTRMMTTDGRTSPPSDKVPIKEDIWTPITGNDIKRSRIPRASAPGPDGISARLYRSIPTTVIIRLFNLLLWCERLPEDLLLSRTIFLPKKTNASEPGDFRPITIPPVLVRGLHKILAKRLETALDIDPRQRAFRSMDGCADNTLLLDTLLRYHRKQYKSLYMASIDVSKAFDAVTHPTIESTLISLGVPPPMIRYLGQVYANSRTRIEGDGWTSKPVHPKRGVRQGDPLSPILFNAVTHRLLQRLPREVGARLGNIPINAAAYADDLLLFASTSMGLQQMIDTMTDYLAECGMTINVEKSMTVAIRAAPHLKKTAVDASLSFSCGGRQLPSLKRTNKWRYLGVVFTPEGRAQCRPAEVVAPLLGALTKAPLKPQQRLYALRTVVIPKLYHQLALGAVTIGTLNKTDRLVRGALRKWLALPHDTPNAYFHTSVRDGGLGIPAIRWTAPVQRRGRLLGVMKALGQQGLDRFIQDELNTCKKRLTDHGVLLGTPEMVAKRWAQQLYGSIDGAGLKDSAKTPHQHQWIADGSKFLTGKDFINCNRARIGALPTRSRTTRGRPQDRRCRGGCLAQETLNHVLQHCHRTHGQRIKRHDAVVKYIARNMPRSGYEVHQEPHYKTELGLRKPDLVAVLGQTAIIIDAQVVSEQTNLDDAHTRKVAYYNEPATIRAIKAEHGVRTVKVTSATLSWKGVWSPRSAEELRKLGFIRAGDAKVVATRVLIGNIAAFRTFNATTSVEHRAGIG</sequence>
<dbReference type="Pfam" id="PF00078">
    <property type="entry name" value="RVT_1"/>
    <property type="match status" value="1"/>
</dbReference>
<dbReference type="AlphaFoldDB" id="A0A0J7N6L9"/>
<dbReference type="PROSITE" id="PS00028">
    <property type="entry name" value="ZINC_FINGER_C2H2_1"/>
    <property type="match status" value="1"/>
</dbReference>
<dbReference type="PaxDb" id="67767-A0A0J7N6L9"/>
<feature type="region of interest" description="Disordered" evidence="1">
    <location>
        <begin position="242"/>
        <end position="264"/>
    </location>
</feature>
<comment type="caution">
    <text evidence="3">The sequence shown here is derived from an EMBL/GenBank/DDBJ whole genome shotgun (WGS) entry which is preliminary data.</text>
</comment>
<keyword evidence="3" id="KW-0695">RNA-directed DNA polymerase</keyword>
<keyword evidence="3" id="KW-0808">Transferase</keyword>